<dbReference type="Proteomes" id="UP000655570">
    <property type="component" value="Unassembled WGS sequence"/>
</dbReference>
<keyword evidence="2" id="KW-0812">Transmembrane</keyword>
<comment type="caution">
    <text evidence="3">The sequence shown here is derived from an EMBL/GenBank/DDBJ whole genome shotgun (WGS) entry which is preliminary data.</text>
</comment>
<feature type="transmembrane region" description="Helical" evidence="2">
    <location>
        <begin position="227"/>
        <end position="244"/>
    </location>
</feature>
<feature type="transmembrane region" description="Helical" evidence="2">
    <location>
        <begin position="179"/>
        <end position="196"/>
    </location>
</feature>
<evidence type="ECO:0000256" key="1">
    <source>
        <dbReference type="SAM" id="MobiDB-lite"/>
    </source>
</evidence>
<dbReference type="RefSeq" id="WP_191800127.1">
    <property type="nucleotide sequence ID" value="NZ_JACSQF010000001.1"/>
</dbReference>
<feature type="transmembrane region" description="Helical" evidence="2">
    <location>
        <begin position="275"/>
        <end position="293"/>
    </location>
</feature>
<dbReference type="InterPro" id="IPR018674">
    <property type="entry name" value="DUF2142_membrane"/>
</dbReference>
<feature type="region of interest" description="Disordered" evidence="1">
    <location>
        <begin position="1"/>
        <end position="21"/>
    </location>
</feature>
<organism evidence="3 4">
    <name type="scientific">Oerskovia merdavium</name>
    <dbReference type="NCBI Taxonomy" id="2762227"/>
    <lineage>
        <taxon>Bacteria</taxon>
        <taxon>Bacillati</taxon>
        <taxon>Actinomycetota</taxon>
        <taxon>Actinomycetes</taxon>
        <taxon>Micrococcales</taxon>
        <taxon>Cellulomonadaceae</taxon>
        <taxon>Oerskovia</taxon>
    </lineage>
</organism>
<evidence type="ECO:0000313" key="4">
    <source>
        <dbReference type="Proteomes" id="UP000655570"/>
    </source>
</evidence>
<keyword evidence="4" id="KW-1185">Reference proteome</keyword>
<evidence type="ECO:0000313" key="3">
    <source>
        <dbReference type="EMBL" id="MBD7979270.1"/>
    </source>
</evidence>
<accession>A0ABR8TU18</accession>
<reference evidence="3 4" key="1">
    <citation type="submission" date="2020-08" db="EMBL/GenBank/DDBJ databases">
        <title>A Genomic Blueprint of the Chicken Gut Microbiome.</title>
        <authorList>
            <person name="Gilroy R."/>
            <person name="Ravi A."/>
            <person name="Getino M."/>
            <person name="Pursley I."/>
            <person name="Horton D.L."/>
            <person name="Alikhan N.-F."/>
            <person name="Baker D."/>
            <person name="Gharbi K."/>
            <person name="Hall N."/>
            <person name="Watson M."/>
            <person name="Adriaenssens E.M."/>
            <person name="Foster-Nyarko E."/>
            <person name="Jarju S."/>
            <person name="Secka A."/>
            <person name="Antonio M."/>
            <person name="Oren A."/>
            <person name="Chaudhuri R."/>
            <person name="La Ragione R.M."/>
            <person name="Hildebrand F."/>
            <person name="Pallen M.J."/>
        </authorList>
    </citation>
    <scope>NUCLEOTIDE SEQUENCE [LARGE SCALE GENOMIC DNA]</scope>
    <source>
        <strain evidence="3 4">Sa2CUA9</strain>
    </source>
</reference>
<feature type="transmembrane region" description="Helical" evidence="2">
    <location>
        <begin position="343"/>
        <end position="361"/>
    </location>
</feature>
<feature type="transmembrane region" description="Helical" evidence="2">
    <location>
        <begin position="475"/>
        <end position="501"/>
    </location>
</feature>
<name>A0ABR8TU18_9CELL</name>
<feature type="transmembrane region" description="Helical" evidence="2">
    <location>
        <begin position="398"/>
        <end position="416"/>
    </location>
</feature>
<feature type="transmembrane region" description="Helical" evidence="2">
    <location>
        <begin position="202"/>
        <end position="220"/>
    </location>
</feature>
<feature type="transmembrane region" description="Helical" evidence="2">
    <location>
        <begin position="250"/>
        <end position="268"/>
    </location>
</feature>
<feature type="transmembrane region" description="Helical" evidence="2">
    <location>
        <begin position="368"/>
        <end position="392"/>
    </location>
</feature>
<sequence>MATEEPQTTGGEPATGRAARRPRRAVRAGVMLLALFTFLLTWAFASPLGATPDENYHMASIWCAEGERDGACLTNGDGTVFAVPEALPMRVCYAFDPEKAATCQPEVELVGTDRYVVTKVGNFGEHAGDYPGLFYSVMSQFVGPDVQRSILVMRVLNAAIFTLLVGVVYAFSSVRVRRALVATTAVTLVPLGAFLIPSINPSGWTIGSASILFFALYGAVQSRSRTTIAVLASTAVLAFTMSVGSRADGAVYAGLAVVVATMLGLRSLRPTWRNLLRLVLPAVMLGVALRVFLSVGSSAVQAPQEGSSGSWPVVQIFLDVFQYIPGSLGWFALGWGDTTMPTIVWVLVGTACAGVVFVGLAHLGRRRLVATLIAVGALLAVPTYIAATSWVAGAALQARYIFPMVIIAVAVLTLVTEARGPAATTSRGLTLTVPQRWFVVGAISVAGAVAIYINLRRYVTGVDVQKLRLTPAEWWWPGAPVSPEVLCIISAAALVTVLVLATRVLVPGAADVAGGPAASDELGGSRSVASGAAPVAPVPEAPLKALEATVPRHARAAPQN</sequence>
<dbReference type="EMBL" id="JACSQF010000001">
    <property type="protein sequence ID" value="MBD7979270.1"/>
    <property type="molecule type" value="Genomic_DNA"/>
</dbReference>
<gene>
    <name evidence="3" type="ORF">H9641_00855</name>
</gene>
<dbReference type="Pfam" id="PF09913">
    <property type="entry name" value="DUF2142"/>
    <property type="match status" value="1"/>
</dbReference>
<feature type="transmembrane region" description="Helical" evidence="2">
    <location>
        <begin position="151"/>
        <end position="172"/>
    </location>
</feature>
<feature type="transmembrane region" description="Helical" evidence="2">
    <location>
        <begin position="437"/>
        <end position="455"/>
    </location>
</feature>
<feature type="transmembrane region" description="Helical" evidence="2">
    <location>
        <begin position="25"/>
        <end position="45"/>
    </location>
</feature>
<proteinExistence type="predicted"/>
<keyword evidence="2" id="KW-1133">Transmembrane helix</keyword>
<keyword evidence="2" id="KW-0472">Membrane</keyword>
<evidence type="ECO:0000256" key="2">
    <source>
        <dbReference type="SAM" id="Phobius"/>
    </source>
</evidence>
<protein>
    <submittedName>
        <fullName evidence="3">DUF2142 domain-containing protein</fullName>
    </submittedName>
</protein>